<name>A0A9P5X5Q5_9AGAR</name>
<dbReference type="Proteomes" id="UP000807342">
    <property type="component" value="Unassembled WGS sequence"/>
</dbReference>
<proteinExistence type="predicted"/>
<organism evidence="1 2">
    <name type="scientific">Macrolepiota fuliginosa MF-IS2</name>
    <dbReference type="NCBI Taxonomy" id="1400762"/>
    <lineage>
        <taxon>Eukaryota</taxon>
        <taxon>Fungi</taxon>
        <taxon>Dikarya</taxon>
        <taxon>Basidiomycota</taxon>
        <taxon>Agaricomycotina</taxon>
        <taxon>Agaricomycetes</taxon>
        <taxon>Agaricomycetidae</taxon>
        <taxon>Agaricales</taxon>
        <taxon>Agaricineae</taxon>
        <taxon>Agaricaceae</taxon>
        <taxon>Macrolepiota</taxon>
    </lineage>
</organism>
<dbReference type="EMBL" id="MU151331">
    <property type="protein sequence ID" value="KAF9445007.1"/>
    <property type="molecule type" value="Genomic_DNA"/>
</dbReference>
<reference evidence="1" key="1">
    <citation type="submission" date="2020-11" db="EMBL/GenBank/DDBJ databases">
        <authorList>
            <consortium name="DOE Joint Genome Institute"/>
            <person name="Ahrendt S."/>
            <person name="Riley R."/>
            <person name="Andreopoulos W."/>
            <person name="Labutti K."/>
            <person name="Pangilinan J."/>
            <person name="Ruiz-Duenas F.J."/>
            <person name="Barrasa J.M."/>
            <person name="Sanchez-Garcia M."/>
            <person name="Camarero S."/>
            <person name="Miyauchi S."/>
            <person name="Serrano A."/>
            <person name="Linde D."/>
            <person name="Babiker R."/>
            <person name="Drula E."/>
            <person name="Ayuso-Fernandez I."/>
            <person name="Pacheco R."/>
            <person name="Padilla G."/>
            <person name="Ferreira P."/>
            <person name="Barriuso J."/>
            <person name="Kellner H."/>
            <person name="Castanera R."/>
            <person name="Alfaro M."/>
            <person name="Ramirez L."/>
            <person name="Pisabarro A.G."/>
            <person name="Kuo A."/>
            <person name="Tritt A."/>
            <person name="Lipzen A."/>
            <person name="He G."/>
            <person name="Yan M."/>
            <person name="Ng V."/>
            <person name="Cullen D."/>
            <person name="Martin F."/>
            <person name="Rosso M.-N."/>
            <person name="Henrissat B."/>
            <person name="Hibbett D."/>
            <person name="Martinez A.T."/>
            <person name="Grigoriev I.V."/>
        </authorList>
    </citation>
    <scope>NUCLEOTIDE SEQUENCE</scope>
    <source>
        <strain evidence="1">MF-IS2</strain>
    </source>
</reference>
<evidence type="ECO:0000313" key="1">
    <source>
        <dbReference type="EMBL" id="KAF9445007.1"/>
    </source>
</evidence>
<gene>
    <name evidence="1" type="ORF">P691DRAFT_297215</name>
</gene>
<protein>
    <submittedName>
        <fullName evidence="1">Uncharacterized protein</fullName>
    </submittedName>
</protein>
<comment type="caution">
    <text evidence="1">The sequence shown here is derived from an EMBL/GenBank/DDBJ whole genome shotgun (WGS) entry which is preliminary data.</text>
</comment>
<accession>A0A9P5X5Q5</accession>
<dbReference type="OrthoDB" id="2748310at2759"/>
<sequence>MQRKASTHDNNTQRLSIVTITTTTVYSSQTLVEARSSAPSEGPQLGFIRYVVIFVHVPMIQPVGTKPVIPSLPPYTNILPPTQLLPSSSCTSPASDHASPFFQSASRDCFSPHSAALLGWVISENITKYPKIVDPALREKAEADGKIEKVANGGTVGGHVFDVNDVRLVLTFLFFRASWILWNWEVSGLVLLGSYY</sequence>
<dbReference type="AlphaFoldDB" id="A0A9P5X5Q5"/>
<evidence type="ECO:0000313" key="2">
    <source>
        <dbReference type="Proteomes" id="UP000807342"/>
    </source>
</evidence>
<keyword evidence="2" id="KW-1185">Reference proteome</keyword>